<keyword evidence="7 10" id="KW-1133">Transmembrane helix</keyword>
<dbReference type="PANTHER" id="PTHR31525:SF1">
    <property type="entry name" value="HEME TRANSPORTER HRG1"/>
    <property type="match status" value="1"/>
</dbReference>
<evidence type="ECO:0000256" key="5">
    <source>
        <dbReference type="ARBA" id="ARBA00022692"/>
    </source>
</evidence>
<organism evidence="11 12">
    <name type="scientific">Porites lobata</name>
    <dbReference type="NCBI Taxonomy" id="104759"/>
    <lineage>
        <taxon>Eukaryota</taxon>
        <taxon>Metazoa</taxon>
        <taxon>Cnidaria</taxon>
        <taxon>Anthozoa</taxon>
        <taxon>Hexacorallia</taxon>
        <taxon>Scleractinia</taxon>
        <taxon>Fungiina</taxon>
        <taxon>Poritidae</taxon>
        <taxon>Porites</taxon>
    </lineage>
</organism>
<evidence type="ECO:0000313" key="11">
    <source>
        <dbReference type="EMBL" id="CAH3140256.1"/>
    </source>
</evidence>
<keyword evidence="5 10" id="KW-0812">Transmembrane</keyword>
<evidence type="ECO:0000256" key="10">
    <source>
        <dbReference type="SAM" id="Phobius"/>
    </source>
</evidence>
<sequence>MSERRKRAWEAYKKYRLVVKIIAAFSLAILGISGCIAFAKVYHNYNAAVWAGVSAAFAIVFIRLHFMVYRDRHERSISRLRFTITLWIGVVGLIAALAGLITYIVLGVKHHEKGMDPKGYFVVCLWCAKTAMWGFSTFMAARKFRKKYFDSDENELIVND</sequence>
<evidence type="ECO:0000256" key="9">
    <source>
        <dbReference type="ARBA" id="ARBA00023228"/>
    </source>
</evidence>
<feature type="transmembrane region" description="Helical" evidence="10">
    <location>
        <begin position="86"/>
        <end position="108"/>
    </location>
</feature>
<feature type="transmembrane region" description="Helical" evidence="10">
    <location>
        <begin position="47"/>
        <end position="66"/>
    </location>
</feature>
<evidence type="ECO:0000256" key="3">
    <source>
        <dbReference type="ARBA" id="ARBA00006203"/>
    </source>
</evidence>
<feature type="transmembrane region" description="Helical" evidence="10">
    <location>
        <begin position="120"/>
        <end position="141"/>
    </location>
</feature>
<dbReference type="Proteomes" id="UP001159405">
    <property type="component" value="Unassembled WGS sequence"/>
</dbReference>
<keyword evidence="8 10" id="KW-0472">Membrane</keyword>
<evidence type="ECO:0000313" key="12">
    <source>
        <dbReference type="Proteomes" id="UP001159405"/>
    </source>
</evidence>
<feature type="transmembrane region" description="Helical" evidence="10">
    <location>
        <begin position="21"/>
        <end position="41"/>
    </location>
</feature>
<keyword evidence="6" id="KW-0967">Endosome</keyword>
<dbReference type="EMBL" id="CALNXK010000064">
    <property type="protein sequence ID" value="CAH3140256.1"/>
    <property type="molecule type" value="Genomic_DNA"/>
</dbReference>
<keyword evidence="9" id="KW-0458">Lysosome</keyword>
<comment type="caution">
    <text evidence="11">The sequence shown here is derived from an EMBL/GenBank/DDBJ whole genome shotgun (WGS) entry which is preliminary data.</text>
</comment>
<gene>
    <name evidence="11" type="ORF">PLOB_00041139</name>
</gene>
<evidence type="ECO:0000256" key="6">
    <source>
        <dbReference type="ARBA" id="ARBA00022753"/>
    </source>
</evidence>
<keyword evidence="4" id="KW-0813">Transport</keyword>
<dbReference type="InterPro" id="IPR026218">
    <property type="entry name" value="HRG"/>
</dbReference>
<evidence type="ECO:0000256" key="2">
    <source>
        <dbReference type="ARBA" id="ARBA00004337"/>
    </source>
</evidence>
<evidence type="ECO:0000256" key="7">
    <source>
        <dbReference type="ARBA" id="ARBA00022989"/>
    </source>
</evidence>
<proteinExistence type="inferred from homology"/>
<protein>
    <recommendedName>
        <fullName evidence="13">Heme transporter hrg1-A</fullName>
    </recommendedName>
</protein>
<accession>A0ABN8PBB8</accession>
<evidence type="ECO:0000256" key="1">
    <source>
        <dbReference type="ARBA" id="ARBA00004155"/>
    </source>
</evidence>
<name>A0ABN8PBB8_9CNID</name>
<evidence type="ECO:0000256" key="8">
    <source>
        <dbReference type="ARBA" id="ARBA00023136"/>
    </source>
</evidence>
<comment type="similarity">
    <text evidence="3">Belongs to the HRG family.</text>
</comment>
<comment type="subcellular location">
    <subcellularLocation>
        <location evidence="2">Endosome membrane</location>
        <topology evidence="2">Multi-pass membrane protein</topology>
    </subcellularLocation>
    <subcellularLocation>
        <location evidence="1">Lysosome membrane</location>
        <topology evidence="1">Multi-pass membrane protein</topology>
    </subcellularLocation>
</comment>
<evidence type="ECO:0008006" key="13">
    <source>
        <dbReference type="Google" id="ProtNLM"/>
    </source>
</evidence>
<dbReference type="PANTHER" id="PTHR31525">
    <property type="entry name" value="HEME TRANSPORTER HRG1"/>
    <property type="match status" value="1"/>
</dbReference>
<dbReference type="PRINTS" id="PR02095">
    <property type="entry name" value="TRNSPORTRHRG"/>
</dbReference>
<evidence type="ECO:0000256" key="4">
    <source>
        <dbReference type="ARBA" id="ARBA00022448"/>
    </source>
</evidence>
<reference evidence="11 12" key="1">
    <citation type="submission" date="2022-05" db="EMBL/GenBank/DDBJ databases">
        <authorList>
            <consortium name="Genoscope - CEA"/>
            <person name="William W."/>
        </authorList>
    </citation>
    <scope>NUCLEOTIDE SEQUENCE [LARGE SCALE GENOMIC DNA]</scope>
</reference>
<keyword evidence="12" id="KW-1185">Reference proteome</keyword>
<dbReference type="PROSITE" id="PS51257">
    <property type="entry name" value="PROKAR_LIPOPROTEIN"/>
    <property type="match status" value="1"/>
</dbReference>